<name>A0A1W6K0P9_9CREN</name>
<dbReference type="KEGG" id="aman:B6F84_08560"/>
<dbReference type="Proteomes" id="UP000193404">
    <property type="component" value="Chromosome"/>
</dbReference>
<sequence length="90" mass="10664">MPWMPARSADKLVISQCMKLEKGKVIRVESFKGDRWIEIRKLDENNYEITEKGYNNTTYNITSEDLKSLIRKLFDIEFPRSHQVRVNITS</sequence>
<gene>
    <name evidence="1" type="ORF">B6F84_08560</name>
</gene>
<evidence type="ECO:0000313" key="1">
    <source>
        <dbReference type="EMBL" id="ARM76067.1"/>
    </source>
</evidence>
<dbReference type="OrthoDB" id="39416at2157"/>
<dbReference type="STRING" id="282676.B6F84_08560"/>
<keyword evidence="2" id="KW-1185">Reference proteome</keyword>
<accession>A0A1W6K0P9</accession>
<evidence type="ECO:0000313" key="2">
    <source>
        <dbReference type="Proteomes" id="UP000193404"/>
    </source>
</evidence>
<dbReference type="EMBL" id="CP020477">
    <property type="protein sequence ID" value="ARM76067.1"/>
    <property type="molecule type" value="Genomic_DNA"/>
</dbReference>
<dbReference type="RefSeq" id="WP_148691849.1">
    <property type="nucleotide sequence ID" value="NZ_CP020477.1"/>
</dbReference>
<organism evidence="1 2">
    <name type="scientific">Acidianus manzaensis</name>
    <dbReference type="NCBI Taxonomy" id="282676"/>
    <lineage>
        <taxon>Archaea</taxon>
        <taxon>Thermoproteota</taxon>
        <taxon>Thermoprotei</taxon>
        <taxon>Sulfolobales</taxon>
        <taxon>Sulfolobaceae</taxon>
        <taxon>Acidianus</taxon>
    </lineage>
</organism>
<protein>
    <submittedName>
        <fullName evidence="1">Uncharacterized protein</fullName>
    </submittedName>
</protein>
<dbReference type="GeneID" id="41590963"/>
<dbReference type="AlphaFoldDB" id="A0A1W6K0P9"/>
<proteinExistence type="predicted"/>
<reference evidence="1 2" key="1">
    <citation type="submission" date="2017-03" db="EMBL/GenBank/DDBJ databases">
        <title>Sulfur activation and transportation mechanism of thermophilic Archaea Acidianus manzaensis YN-25.</title>
        <authorList>
            <person name="Ma Y."/>
            <person name="Yang Y."/>
            <person name="Xia J."/>
        </authorList>
    </citation>
    <scope>NUCLEOTIDE SEQUENCE [LARGE SCALE GENOMIC DNA]</scope>
    <source>
        <strain evidence="1 2">YN-25</strain>
    </source>
</reference>